<dbReference type="GO" id="GO:0008080">
    <property type="term" value="F:N-acetyltransferase activity"/>
    <property type="evidence" value="ECO:0007669"/>
    <property type="project" value="TreeGrafter"/>
</dbReference>
<evidence type="ECO:0000313" key="3">
    <source>
        <dbReference type="Proteomes" id="UP001165083"/>
    </source>
</evidence>
<keyword evidence="3" id="KW-1185">Reference proteome</keyword>
<organism evidence="2 3">
    <name type="scientific">Phytophthora lilii</name>
    <dbReference type="NCBI Taxonomy" id="2077276"/>
    <lineage>
        <taxon>Eukaryota</taxon>
        <taxon>Sar</taxon>
        <taxon>Stramenopiles</taxon>
        <taxon>Oomycota</taxon>
        <taxon>Peronosporomycetes</taxon>
        <taxon>Peronosporales</taxon>
        <taxon>Peronosporaceae</taxon>
        <taxon>Phytophthora</taxon>
    </lineage>
</organism>
<dbReference type="InterPro" id="IPR016181">
    <property type="entry name" value="Acyl_CoA_acyltransferase"/>
</dbReference>
<dbReference type="EMBL" id="BSXW01000254">
    <property type="protein sequence ID" value="GMF16547.1"/>
    <property type="molecule type" value="Genomic_DNA"/>
</dbReference>
<dbReference type="PROSITE" id="PS51186">
    <property type="entry name" value="GNAT"/>
    <property type="match status" value="1"/>
</dbReference>
<dbReference type="Proteomes" id="UP001165083">
    <property type="component" value="Unassembled WGS sequence"/>
</dbReference>
<gene>
    <name evidence="2" type="ORF">Plil01_000591800</name>
</gene>
<evidence type="ECO:0000259" key="1">
    <source>
        <dbReference type="PROSITE" id="PS51186"/>
    </source>
</evidence>
<dbReference type="SUPFAM" id="SSF55729">
    <property type="entry name" value="Acyl-CoA N-acyltransferases (Nat)"/>
    <property type="match status" value="1"/>
</dbReference>
<evidence type="ECO:0000313" key="2">
    <source>
        <dbReference type="EMBL" id="GMF16547.1"/>
    </source>
</evidence>
<proteinExistence type="predicted"/>
<sequence>MPLHVKVATSSEEMEHVMALRQRIFIREHGYDQATKTNDPYDDKPSTIHFLGKDSETDQYVAVARCLLDEANRKATFGRVAVLSECRGKDFGAQLMDAIEDYIGKHYSVKSFVLSSQSSRKGYYEKCGYHRTSEVYLEEGTKHCWMTKETPL</sequence>
<accession>A0A9W6TMR1</accession>
<dbReference type="PANTHER" id="PTHR13355:SF22">
    <property type="entry name" value="SLL0786 PROTEIN"/>
    <property type="match status" value="1"/>
</dbReference>
<protein>
    <submittedName>
        <fullName evidence="2">Unnamed protein product</fullName>
    </submittedName>
</protein>
<dbReference type="Gene3D" id="3.40.630.30">
    <property type="match status" value="1"/>
</dbReference>
<dbReference type="Pfam" id="PF13673">
    <property type="entry name" value="Acetyltransf_10"/>
    <property type="match status" value="1"/>
</dbReference>
<reference evidence="2" key="1">
    <citation type="submission" date="2023-04" db="EMBL/GenBank/DDBJ databases">
        <title>Phytophthora lilii NBRC 32176.</title>
        <authorList>
            <person name="Ichikawa N."/>
            <person name="Sato H."/>
            <person name="Tonouchi N."/>
        </authorList>
    </citation>
    <scope>NUCLEOTIDE SEQUENCE</scope>
    <source>
        <strain evidence="2">NBRC 32176</strain>
    </source>
</reference>
<name>A0A9W6TMR1_9STRA</name>
<dbReference type="OrthoDB" id="329272at2759"/>
<dbReference type="CDD" id="cd04301">
    <property type="entry name" value="NAT_SF"/>
    <property type="match status" value="1"/>
</dbReference>
<comment type="caution">
    <text evidence="2">The sequence shown here is derived from an EMBL/GenBank/DDBJ whole genome shotgun (WGS) entry which is preliminary data.</text>
</comment>
<dbReference type="InterPro" id="IPR000182">
    <property type="entry name" value="GNAT_dom"/>
</dbReference>
<feature type="domain" description="N-acetyltransferase" evidence="1">
    <location>
        <begin position="3"/>
        <end position="151"/>
    </location>
</feature>
<dbReference type="AlphaFoldDB" id="A0A9W6TMR1"/>
<dbReference type="InterPro" id="IPR039143">
    <property type="entry name" value="GNPNAT1-like"/>
</dbReference>
<dbReference type="PANTHER" id="PTHR13355">
    <property type="entry name" value="GLUCOSAMINE 6-PHOSPHATE N-ACETYLTRANSFERASE"/>
    <property type="match status" value="1"/>
</dbReference>